<dbReference type="EMBL" id="JBHMEI010000013">
    <property type="protein sequence ID" value="MFB9202843.1"/>
    <property type="molecule type" value="Genomic_DNA"/>
</dbReference>
<feature type="domain" description="Peptidase C45 hydrolase" evidence="1">
    <location>
        <begin position="118"/>
        <end position="354"/>
    </location>
</feature>
<dbReference type="InterPro" id="IPR005079">
    <property type="entry name" value="Peptidase_C45_hydrolase"/>
</dbReference>
<dbReference type="InterPro" id="IPR047794">
    <property type="entry name" value="C45_proenzyme-like"/>
</dbReference>
<gene>
    <name evidence="2" type="ORF">ACFFV7_16715</name>
</gene>
<keyword evidence="2" id="KW-0012">Acyltransferase</keyword>
<dbReference type="RefSeq" id="WP_229823238.1">
    <property type="nucleotide sequence ID" value="NZ_BMRC01000002.1"/>
</dbReference>
<evidence type="ECO:0000313" key="2">
    <source>
        <dbReference type="EMBL" id="MFB9202843.1"/>
    </source>
</evidence>
<reference evidence="2 3" key="1">
    <citation type="submission" date="2024-09" db="EMBL/GenBank/DDBJ databases">
        <authorList>
            <person name="Sun Q."/>
            <person name="Mori K."/>
        </authorList>
    </citation>
    <scope>NUCLEOTIDE SEQUENCE [LARGE SCALE GENOMIC DNA]</scope>
    <source>
        <strain evidence="2 3">CCM 3426</strain>
    </source>
</reference>
<sequence length="374" mass="40764">MKKNMTCVAGGKDDFQLVTHLTLTGGQFEIGRALAEEARRLGWSPQRADPAVIRARMTWFERNWPQHHARMDGAAAALGLDPDQDELALDGWNYVPVGGACSALWCPPSASADGHGRVGRNYDFFLHTTSQITGQPPQPGELPMASRPYVITTVPDDGLASTVITMNGLDGCIDGINEAGLAVMLLIADTETATPPRLDVPQVGLGSLQLPRFLMDTCETAAQARQALLGAKQYDLGLPLHYLVADAHGQAFVWERGRDGSEHVVEFGDGPLCVTNHLLHRHPDPMALPADTPESLGTYSRLRTLYERSKGATMSTGDLRDSLRAVRPEEGPAQPFRTLWTTVFDTADRTLATRFYLGDGRDYSEELVFPASAR</sequence>
<protein>
    <submittedName>
        <fullName evidence="2">C45 family autoproteolytic acyltransferase/hydrolase</fullName>
    </submittedName>
</protein>
<organism evidence="2 3">
    <name type="scientific">Nonomuraea spiralis</name>
    <dbReference type="NCBI Taxonomy" id="46182"/>
    <lineage>
        <taxon>Bacteria</taxon>
        <taxon>Bacillati</taxon>
        <taxon>Actinomycetota</taxon>
        <taxon>Actinomycetes</taxon>
        <taxon>Streptosporangiales</taxon>
        <taxon>Streptosporangiaceae</taxon>
        <taxon>Nonomuraea</taxon>
    </lineage>
</organism>
<evidence type="ECO:0000313" key="3">
    <source>
        <dbReference type="Proteomes" id="UP001589647"/>
    </source>
</evidence>
<comment type="caution">
    <text evidence="2">The sequence shown here is derived from an EMBL/GenBank/DDBJ whole genome shotgun (WGS) entry which is preliminary data.</text>
</comment>
<dbReference type="NCBIfam" id="NF040521">
    <property type="entry name" value="C45_proenzyme"/>
    <property type="match status" value="1"/>
</dbReference>
<dbReference type="GO" id="GO:0016746">
    <property type="term" value="F:acyltransferase activity"/>
    <property type="evidence" value="ECO:0007669"/>
    <property type="project" value="UniProtKB-KW"/>
</dbReference>
<proteinExistence type="predicted"/>
<evidence type="ECO:0000259" key="1">
    <source>
        <dbReference type="Pfam" id="PF03417"/>
    </source>
</evidence>
<keyword evidence="2" id="KW-0808">Transferase</keyword>
<dbReference type="InterPro" id="IPR029055">
    <property type="entry name" value="Ntn_hydrolases_N"/>
</dbReference>
<name>A0ABV5IE71_9ACTN</name>
<keyword evidence="3" id="KW-1185">Reference proteome</keyword>
<dbReference type="Proteomes" id="UP001589647">
    <property type="component" value="Unassembled WGS sequence"/>
</dbReference>
<accession>A0ABV5IE71</accession>
<dbReference type="Pfam" id="PF03417">
    <property type="entry name" value="AAT"/>
    <property type="match status" value="1"/>
</dbReference>
<dbReference type="Gene3D" id="3.60.60.10">
    <property type="entry name" value="Penicillin V Acylase, Chain A"/>
    <property type="match status" value="1"/>
</dbReference>
<dbReference type="SUPFAM" id="SSF56235">
    <property type="entry name" value="N-terminal nucleophile aminohydrolases (Ntn hydrolases)"/>
    <property type="match status" value="1"/>
</dbReference>